<comment type="caution">
    <text evidence="1">The sequence shown here is derived from an EMBL/GenBank/DDBJ whole genome shotgun (WGS) entry which is preliminary data.</text>
</comment>
<sequence length="828" mass="93687">MGKYNFNVLASQGSELRQFSAVEYSSSFDRELAIRIRDDSLSADVDSPSHGLLNDIHPIHLKPHATKSNVFTHRMTYCTRLNAYYENGVTDRIYIENWDRGTYDYRNVVRVQSFETKRHVCVRIDLSFVIMCSDKLNFRITSLTLRLIHILVDRSATIEWDIAPAPLEDGAPLNWKKINFPGNMFNDGYGPMLIETSISITRMLKGCTGFMLRASEISWENTLIFPQDLQEYGPPGEGEILPMDIYLELTPDPDPRLVKEIVHHTEPLPKIGGLFNEKYACNVVPHDTKPETFSHRMRYNTRTNSYYENERTDKKFLKRWDRGTLKHENISYQPELEIHNRKVYLARNPNKISLPAYISWRFDYRPGGYLISSLTLKLSHSCWCECAKIEWSICPLPTRDNTQPEWKPLHFNLREGRNLRRTFKYSDQRIDATEHVKDQYGFTLKAHMSGGVSDGMWKKTQLFRQDLDKSGKLDGEEEETFGMDVRVDLVPDIRCEPTVKEVRMREFIKSENLTWCEYTIKGENVESESLTRNDNKTDFNIIFKAPGHHIQISMHRAVLVSFSDYFVKLFDTKMRESQFGYVEWPHDSLLMLEIIIEYMYTGEVKGIHTLEEWMELLQEASVPGVGGNGQNPGGSGNFDPTSLMSGNPKGNNGNNGFDPTSLLGGANPSGGGNNQIPGLDPSMLAGQKQPQHAPQGTPQGAPAKTASPQNQAKSPSMSPNTGGNKAPSSGTPNAAPAKSKAPAAPNVCKIPWQEKEKACILVSGPSNNTIIQPGSTQRISWNQSPCQMSARVVGMFHVFLYNNLQAVPDSKKRGLVKRDYSPNGKVEI</sequence>
<evidence type="ECO:0000313" key="1">
    <source>
        <dbReference type="EMBL" id="CAG8477608.1"/>
    </source>
</evidence>
<gene>
    <name evidence="1" type="ORF">ACOLOM_LOCUS1861</name>
</gene>
<reference evidence="1" key="1">
    <citation type="submission" date="2021-06" db="EMBL/GenBank/DDBJ databases">
        <authorList>
            <person name="Kallberg Y."/>
            <person name="Tangrot J."/>
            <person name="Rosling A."/>
        </authorList>
    </citation>
    <scope>NUCLEOTIDE SEQUENCE</scope>
    <source>
        <strain evidence="1">CL356</strain>
    </source>
</reference>
<accession>A0ACA9KJX6</accession>
<organism evidence="1 2">
    <name type="scientific">Acaulospora colombiana</name>
    <dbReference type="NCBI Taxonomy" id="27376"/>
    <lineage>
        <taxon>Eukaryota</taxon>
        <taxon>Fungi</taxon>
        <taxon>Fungi incertae sedis</taxon>
        <taxon>Mucoromycota</taxon>
        <taxon>Glomeromycotina</taxon>
        <taxon>Glomeromycetes</taxon>
        <taxon>Diversisporales</taxon>
        <taxon>Acaulosporaceae</taxon>
        <taxon>Acaulospora</taxon>
    </lineage>
</organism>
<name>A0ACA9KJX6_9GLOM</name>
<evidence type="ECO:0000313" key="2">
    <source>
        <dbReference type="Proteomes" id="UP000789525"/>
    </source>
</evidence>
<dbReference type="Proteomes" id="UP000789525">
    <property type="component" value="Unassembled WGS sequence"/>
</dbReference>
<dbReference type="EMBL" id="CAJVPT010002234">
    <property type="protein sequence ID" value="CAG8477608.1"/>
    <property type="molecule type" value="Genomic_DNA"/>
</dbReference>
<keyword evidence="2" id="KW-1185">Reference proteome</keyword>
<proteinExistence type="predicted"/>
<protein>
    <submittedName>
        <fullName evidence="1">12308_t:CDS:1</fullName>
    </submittedName>
</protein>